<gene>
    <name evidence="2" type="ORF">APICC_05572</name>
</gene>
<feature type="compositionally biased region" description="Basic and acidic residues" evidence="1">
    <location>
        <begin position="98"/>
        <end position="108"/>
    </location>
</feature>
<organism evidence="2 3">
    <name type="scientific">Apis cerana cerana</name>
    <name type="common">Oriental honeybee</name>
    <dbReference type="NCBI Taxonomy" id="94128"/>
    <lineage>
        <taxon>Eukaryota</taxon>
        <taxon>Metazoa</taxon>
        <taxon>Ecdysozoa</taxon>
        <taxon>Arthropoda</taxon>
        <taxon>Hexapoda</taxon>
        <taxon>Insecta</taxon>
        <taxon>Pterygota</taxon>
        <taxon>Neoptera</taxon>
        <taxon>Endopterygota</taxon>
        <taxon>Hymenoptera</taxon>
        <taxon>Apocrita</taxon>
        <taxon>Aculeata</taxon>
        <taxon>Apoidea</taxon>
        <taxon>Anthophila</taxon>
        <taxon>Apidae</taxon>
        <taxon>Apis</taxon>
    </lineage>
</organism>
<protein>
    <submittedName>
        <fullName evidence="2">Uncharacterized protein</fullName>
    </submittedName>
</protein>
<name>A0A2A3EM34_APICC</name>
<accession>A0A2A3EM34</accession>
<dbReference type="STRING" id="94128.A0A2A3EM34"/>
<dbReference type="AlphaFoldDB" id="A0A2A3EM34"/>
<reference evidence="2 3" key="1">
    <citation type="submission" date="2014-07" db="EMBL/GenBank/DDBJ databases">
        <title>Genomic and transcriptomic analysis on Apis cerana provide comprehensive insights into honey bee biology.</title>
        <authorList>
            <person name="Diao Q."/>
            <person name="Sun L."/>
            <person name="Zheng H."/>
            <person name="Zheng H."/>
            <person name="Xu S."/>
            <person name="Wang S."/>
            <person name="Zeng Z."/>
            <person name="Hu F."/>
            <person name="Su S."/>
            <person name="Wu J."/>
        </authorList>
    </citation>
    <scope>NUCLEOTIDE SEQUENCE [LARGE SCALE GENOMIC DNA]</scope>
    <source>
        <tissue evidence="2">Pupae without intestine</tissue>
    </source>
</reference>
<dbReference type="Proteomes" id="UP000242457">
    <property type="component" value="Unassembled WGS sequence"/>
</dbReference>
<feature type="region of interest" description="Disordered" evidence="1">
    <location>
        <begin position="73"/>
        <end position="119"/>
    </location>
</feature>
<evidence type="ECO:0000256" key="1">
    <source>
        <dbReference type="SAM" id="MobiDB-lite"/>
    </source>
</evidence>
<keyword evidence="3" id="KW-1185">Reference proteome</keyword>
<evidence type="ECO:0000313" key="3">
    <source>
        <dbReference type="Proteomes" id="UP000242457"/>
    </source>
</evidence>
<evidence type="ECO:0000313" key="2">
    <source>
        <dbReference type="EMBL" id="PBC32101.1"/>
    </source>
</evidence>
<dbReference type="EMBL" id="KZ288222">
    <property type="protein sequence ID" value="PBC32101.1"/>
    <property type="molecule type" value="Genomic_DNA"/>
</dbReference>
<sequence length="119" mass="13420">MFNSISGEGIGIEVVTKGQLVPEQINCETVQLPKDCLTCNYRGQEGCQRNILAAELNEKDQRFIEEIIRRINGKSKQKPKSKSCCSEKTAHCCSHQSTPREKTSRSAKDQTGYTKEIKR</sequence>
<proteinExistence type="predicted"/>